<dbReference type="InterPro" id="IPR018114">
    <property type="entry name" value="TRYPSIN_HIS"/>
</dbReference>
<dbReference type="InterPro" id="IPR043504">
    <property type="entry name" value="Peptidase_S1_PA_chymotrypsin"/>
</dbReference>
<sequence>MPRRMNRRTTAIGAGVATLLATALTLSTTEAGADPSATPVPDPGQLSLSSAQRIAGGLSDDLGDRSAGWYYDSGAQRLVVNVLDRDAATAVRAQGAEARMVPHSLADLDAAKRTLSDRAAIPGTAWSSDPRVNKVVVTADSTVTGTKLGKLRTVAAGLGGKVAIKRMKGELKPVLSGGDAIYGGGYRCSLGFNVLRSGQPYFLTAGHCAELADSWSSSPNGPAVGATEGSSFPGNDFGLVRYTADVPHPSEVNLYNGRSQDITEAGDASVGQRVKRSGSTTEVHSGTVTGLNATVNYQEGTVTGLIRTNVCAEPGDSGGPLFADSTALGLTSGGSGDCRSGGETYFQPVTEALAAYGAEIG</sequence>
<dbReference type="PRINTS" id="PR00861">
    <property type="entry name" value="ALYTICPTASE"/>
</dbReference>
<dbReference type="Proteomes" id="UP001167160">
    <property type="component" value="Unassembled WGS sequence"/>
</dbReference>
<keyword evidence="3 8" id="KW-0732">Signal</keyword>
<evidence type="ECO:0000259" key="10">
    <source>
        <dbReference type="Pfam" id="PF02983"/>
    </source>
</evidence>
<keyword evidence="2" id="KW-0645">Protease</keyword>
<comment type="caution">
    <text evidence="11">The sequence shown here is derived from an EMBL/GenBank/DDBJ whole genome shotgun (WGS) entry which is preliminary data.</text>
</comment>
<feature type="domain" description="Peptidase S1A alpha-lytic prodomain" evidence="10">
    <location>
        <begin position="103"/>
        <end position="157"/>
    </location>
</feature>
<feature type="chain" id="PRO_5047410768" evidence="8">
    <location>
        <begin position="34"/>
        <end position="361"/>
    </location>
</feature>
<dbReference type="PROSITE" id="PS00135">
    <property type="entry name" value="TRYPSIN_SER"/>
    <property type="match status" value="1"/>
</dbReference>
<reference evidence="11" key="1">
    <citation type="journal article" date="2023" name="Int. J. Syst. Evol. Microbiol.">
        <title>Streptomyces meridianus sp. nov. isolated from brackish water of the Tagus estuary in Alcochete, Portugal.</title>
        <authorList>
            <person name="Santos J.D.N."/>
            <person name="Klimek D."/>
            <person name="Calusinska M."/>
            <person name="Lobo Da Cunha A."/>
            <person name="Catita J."/>
            <person name="Goncalves H."/>
            <person name="Gonzalez I."/>
            <person name="Reyes F."/>
            <person name="Lage O.M."/>
        </authorList>
    </citation>
    <scope>NUCLEOTIDE SEQUENCE</scope>
    <source>
        <strain evidence="11">MTZ3.1</strain>
    </source>
</reference>
<dbReference type="CDD" id="cd21112">
    <property type="entry name" value="alphaLP-like"/>
    <property type="match status" value="1"/>
</dbReference>
<dbReference type="Pfam" id="PF02983">
    <property type="entry name" value="Pro_Al_protease"/>
    <property type="match status" value="1"/>
</dbReference>
<feature type="signal peptide" evidence="8">
    <location>
        <begin position="1"/>
        <end position="33"/>
    </location>
</feature>
<keyword evidence="7" id="KW-1015">Disulfide bond</keyword>
<evidence type="ECO:0000256" key="2">
    <source>
        <dbReference type="ARBA" id="ARBA00022670"/>
    </source>
</evidence>
<keyword evidence="4" id="KW-0378">Hydrolase</keyword>
<keyword evidence="6" id="KW-0865">Zymogen</keyword>
<evidence type="ECO:0000313" key="11">
    <source>
        <dbReference type="EMBL" id="MCM2580012.1"/>
    </source>
</evidence>
<evidence type="ECO:0000256" key="6">
    <source>
        <dbReference type="ARBA" id="ARBA00023145"/>
    </source>
</evidence>
<protein>
    <submittedName>
        <fullName evidence="11">S1 family peptidase</fullName>
    </submittedName>
</protein>
<dbReference type="InterPro" id="IPR009003">
    <property type="entry name" value="Peptidase_S1_PA"/>
</dbReference>
<evidence type="ECO:0000256" key="1">
    <source>
        <dbReference type="ARBA" id="ARBA00007664"/>
    </source>
</evidence>
<dbReference type="InterPro" id="IPR001254">
    <property type="entry name" value="Trypsin_dom"/>
</dbReference>
<evidence type="ECO:0000256" key="7">
    <source>
        <dbReference type="ARBA" id="ARBA00023157"/>
    </source>
</evidence>
<keyword evidence="12" id="KW-1185">Reference proteome</keyword>
<evidence type="ECO:0000256" key="4">
    <source>
        <dbReference type="ARBA" id="ARBA00022801"/>
    </source>
</evidence>
<dbReference type="PIRSF" id="PIRSF001134">
    <property type="entry name" value="Streptogrisin"/>
    <property type="match status" value="1"/>
</dbReference>
<organism evidence="11 12">
    <name type="scientific">Streptomyces meridianus</name>
    <dbReference type="NCBI Taxonomy" id="2938945"/>
    <lineage>
        <taxon>Bacteria</taxon>
        <taxon>Bacillati</taxon>
        <taxon>Actinomycetota</taxon>
        <taxon>Actinomycetes</taxon>
        <taxon>Kitasatosporales</taxon>
        <taxon>Streptomycetaceae</taxon>
        <taxon>Streptomyces</taxon>
    </lineage>
</organism>
<evidence type="ECO:0000256" key="8">
    <source>
        <dbReference type="SAM" id="SignalP"/>
    </source>
</evidence>
<name>A0ABT0XBW8_9ACTN</name>
<accession>A0ABT0XBW8</accession>
<dbReference type="InterPro" id="IPR004236">
    <property type="entry name" value="Pept_S1_alpha_lytic"/>
</dbReference>
<dbReference type="RefSeq" id="WP_251418466.1">
    <property type="nucleotide sequence ID" value="NZ_JAMQGM010000049.1"/>
</dbReference>
<gene>
    <name evidence="11" type="ORF">M1E25_22135</name>
</gene>
<evidence type="ECO:0000313" key="12">
    <source>
        <dbReference type="Proteomes" id="UP001167160"/>
    </source>
</evidence>
<dbReference type="SUPFAM" id="SSF50494">
    <property type="entry name" value="Trypsin-like serine proteases"/>
    <property type="match status" value="1"/>
</dbReference>
<dbReference type="Gene3D" id="2.40.10.10">
    <property type="entry name" value="Trypsin-like serine proteases"/>
    <property type="match status" value="2"/>
</dbReference>
<dbReference type="InterPro" id="IPR033116">
    <property type="entry name" value="TRYPSIN_SER"/>
</dbReference>
<comment type="similarity">
    <text evidence="1">Belongs to the peptidase S1 family.</text>
</comment>
<dbReference type="Pfam" id="PF00089">
    <property type="entry name" value="Trypsin"/>
    <property type="match status" value="1"/>
</dbReference>
<dbReference type="EMBL" id="JAMQGM010000049">
    <property type="protein sequence ID" value="MCM2580012.1"/>
    <property type="molecule type" value="Genomic_DNA"/>
</dbReference>
<evidence type="ECO:0000256" key="3">
    <source>
        <dbReference type="ARBA" id="ARBA00022729"/>
    </source>
</evidence>
<evidence type="ECO:0000259" key="9">
    <source>
        <dbReference type="Pfam" id="PF00089"/>
    </source>
</evidence>
<evidence type="ECO:0000256" key="5">
    <source>
        <dbReference type="ARBA" id="ARBA00022825"/>
    </source>
</evidence>
<proteinExistence type="inferred from homology"/>
<feature type="domain" description="Peptidase S1" evidence="9">
    <location>
        <begin position="199"/>
        <end position="352"/>
    </location>
</feature>
<dbReference type="PROSITE" id="PS00134">
    <property type="entry name" value="TRYPSIN_HIS"/>
    <property type="match status" value="1"/>
</dbReference>
<dbReference type="InterPro" id="IPR001316">
    <property type="entry name" value="Pept_S1A_streptogrisin"/>
</dbReference>
<keyword evidence="5" id="KW-0720">Serine protease</keyword>